<dbReference type="EMBL" id="PFSK01000017">
    <property type="protein sequence ID" value="PJC22873.1"/>
    <property type="molecule type" value="Genomic_DNA"/>
</dbReference>
<protein>
    <submittedName>
        <fullName evidence="1">Uncharacterized protein</fullName>
    </submittedName>
</protein>
<sequence>MLRKIWKRALRLFGRKSSRELIAEARSKGECPEETALEMAEQVAELDDQEGLGEIRVVTDQEE</sequence>
<evidence type="ECO:0000313" key="1">
    <source>
        <dbReference type="EMBL" id="PJC22873.1"/>
    </source>
</evidence>
<organism evidence="1 2">
    <name type="scientific">candidate division WWE3 bacterium CG_4_9_14_0_2_um_filter_48_10</name>
    <dbReference type="NCBI Taxonomy" id="1975078"/>
    <lineage>
        <taxon>Bacteria</taxon>
        <taxon>Katanobacteria</taxon>
    </lineage>
</organism>
<name>A0A2M8EJF5_UNCKA</name>
<evidence type="ECO:0000313" key="2">
    <source>
        <dbReference type="Proteomes" id="UP000228781"/>
    </source>
</evidence>
<dbReference type="AlphaFoldDB" id="A0A2M8EJF5"/>
<dbReference type="Proteomes" id="UP000228781">
    <property type="component" value="Unassembled WGS sequence"/>
</dbReference>
<accession>A0A2M8EJF5</accession>
<proteinExistence type="predicted"/>
<comment type="caution">
    <text evidence="1">The sequence shown here is derived from an EMBL/GenBank/DDBJ whole genome shotgun (WGS) entry which is preliminary data.</text>
</comment>
<gene>
    <name evidence="1" type="ORF">CO059_01490</name>
</gene>
<reference evidence="2" key="1">
    <citation type="submission" date="2017-09" db="EMBL/GenBank/DDBJ databases">
        <title>Depth-based differentiation of microbial function through sediment-hosted aquifers and enrichment of novel symbionts in the deep terrestrial subsurface.</title>
        <authorList>
            <person name="Probst A.J."/>
            <person name="Ladd B."/>
            <person name="Jarett J.K."/>
            <person name="Geller-Mcgrath D.E."/>
            <person name="Sieber C.M.K."/>
            <person name="Emerson J.B."/>
            <person name="Anantharaman K."/>
            <person name="Thomas B.C."/>
            <person name="Malmstrom R."/>
            <person name="Stieglmeier M."/>
            <person name="Klingl A."/>
            <person name="Woyke T."/>
            <person name="Ryan C.M."/>
            <person name="Banfield J.F."/>
        </authorList>
    </citation>
    <scope>NUCLEOTIDE SEQUENCE [LARGE SCALE GENOMIC DNA]</scope>
</reference>